<name>M2USZ4_COCH5</name>
<feature type="non-terminal residue" evidence="1">
    <location>
        <position position="1"/>
    </location>
</feature>
<dbReference type="Proteomes" id="UP000016936">
    <property type="component" value="Unassembled WGS sequence"/>
</dbReference>
<accession>M2USZ4</accession>
<evidence type="ECO:0000313" key="2">
    <source>
        <dbReference type="Proteomes" id="UP000016936"/>
    </source>
</evidence>
<proteinExistence type="predicted"/>
<reference evidence="2" key="2">
    <citation type="journal article" date="2013" name="PLoS Genet.">
        <title>Comparative genome structure, secondary metabolite, and effector coding capacity across Cochliobolus pathogens.</title>
        <authorList>
            <person name="Condon B.J."/>
            <person name="Leng Y."/>
            <person name="Wu D."/>
            <person name="Bushley K.E."/>
            <person name="Ohm R.A."/>
            <person name="Otillar R."/>
            <person name="Martin J."/>
            <person name="Schackwitz W."/>
            <person name="Grimwood J."/>
            <person name="MohdZainudin N."/>
            <person name="Xue C."/>
            <person name="Wang R."/>
            <person name="Manning V.A."/>
            <person name="Dhillon B."/>
            <person name="Tu Z.J."/>
            <person name="Steffenson B.J."/>
            <person name="Salamov A."/>
            <person name="Sun H."/>
            <person name="Lowry S."/>
            <person name="LaButti K."/>
            <person name="Han J."/>
            <person name="Copeland A."/>
            <person name="Lindquist E."/>
            <person name="Barry K."/>
            <person name="Schmutz J."/>
            <person name="Baker S.E."/>
            <person name="Ciuffetti L.M."/>
            <person name="Grigoriev I.V."/>
            <person name="Zhong S."/>
            <person name="Turgeon B.G."/>
        </authorList>
    </citation>
    <scope>NUCLEOTIDE SEQUENCE [LARGE SCALE GENOMIC DNA]</scope>
    <source>
        <strain evidence="2">C5 / ATCC 48332 / race O</strain>
    </source>
</reference>
<gene>
    <name evidence="1" type="ORF">COCHEDRAFT_1103852</name>
</gene>
<evidence type="ECO:0000313" key="1">
    <source>
        <dbReference type="EMBL" id="EMD91008.1"/>
    </source>
</evidence>
<dbReference type="EMBL" id="KB445577">
    <property type="protein sequence ID" value="EMD91008.1"/>
    <property type="molecule type" value="Genomic_DNA"/>
</dbReference>
<sequence length="109" mass="11950">LPPPLPTSSQGPTIFLLCVSCLSAPPPSQTRDSCITVPHNPHTLAHTHIYNLHIFVLSLDKARLLALKNAMPLLTWTWNLDLFAPSRGLSALTPQSPLHSPLPKKNLIH</sequence>
<reference evidence="1 2" key="1">
    <citation type="journal article" date="2012" name="PLoS Pathog.">
        <title>Diverse lifestyles and strategies of plant pathogenesis encoded in the genomes of eighteen Dothideomycetes fungi.</title>
        <authorList>
            <person name="Ohm R.A."/>
            <person name="Feau N."/>
            <person name="Henrissat B."/>
            <person name="Schoch C.L."/>
            <person name="Horwitz B.A."/>
            <person name="Barry K.W."/>
            <person name="Condon B.J."/>
            <person name="Copeland A.C."/>
            <person name="Dhillon B."/>
            <person name="Glaser F."/>
            <person name="Hesse C.N."/>
            <person name="Kosti I."/>
            <person name="LaButti K."/>
            <person name="Lindquist E.A."/>
            <person name="Lucas S."/>
            <person name="Salamov A.A."/>
            <person name="Bradshaw R.E."/>
            <person name="Ciuffetti L."/>
            <person name="Hamelin R.C."/>
            <person name="Kema G.H.J."/>
            <person name="Lawrence C."/>
            <person name="Scott J.A."/>
            <person name="Spatafora J.W."/>
            <person name="Turgeon B.G."/>
            <person name="de Wit P.J.G.M."/>
            <person name="Zhong S."/>
            <person name="Goodwin S.B."/>
            <person name="Grigoriev I.V."/>
        </authorList>
    </citation>
    <scope>NUCLEOTIDE SEQUENCE [LARGE SCALE GENOMIC DNA]</scope>
    <source>
        <strain evidence="2">C5 / ATCC 48332 / race O</strain>
    </source>
</reference>
<dbReference type="AlphaFoldDB" id="M2USZ4"/>
<dbReference type="HOGENOM" id="CLU_2190131_0_0_1"/>
<keyword evidence="2" id="KW-1185">Reference proteome</keyword>
<protein>
    <submittedName>
        <fullName evidence="1">Uncharacterized protein</fullName>
    </submittedName>
</protein>
<dbReference type="OMA" id="TVPHNPH"/>
<organism evidence="1 2">
    <name type="scientific">Cochliobolus heterostrophus (strain C5 / ATCC 48332 / race O)</name>
    <name type="common">Southern corn leaf blight fungus</name>
    <name type="synonym">Bipolaris maydis</name>
    <dbReference type="NCBI Taxonomy" id="701091"/>
    <lineage>
        <taxon>Eukaryota</taxon>
        <taxon>Fungi</taxon>
        <taxon>Dikarya</taxon>
        <taxon>Ascomycota</taxon>
        <taxon>Pezizomycotina</taxon>
        <taxon>Dothideomycetes</taxon>
        <taxon>Pleosporomycetidae</taxon>
        <taxon>Pleosporales</taxon>
        <taxon>Pleosporineae</taxon>
        <taxon>Pleosporaceae</taxon>
        <taxon>Bipolaris</taxon>
    </lineage>
</organism>